<reference evidence="2" key="1">
    <citation type="submission" date="2016-11" db="UniProtKB">
        <authorList>
            <consortium name="WormBaseParasite"/>
        </authorList>
    </citation>
    <scope>IDENTIFICATION</scope>
    <source>
        <strain evidence="2">KR3021</strain>
    </source>
</reference>
<protein>
    <submittedName>
        <fullName evidence="2">Uncharacterized protein</fullName>
    </submittedName>
</protein>
<dbReference type="Proteomes" id="UP000095286">
    <property type="component" value="Unplaced"/>
</dbReference>
<dbReference type="WBParaSite" id="RSKR_0000652950.1">
    <property type="protein sequence ID" value="RSKR_0000652950.1"/>
    <property type="gene ID" value="RSKR_0000652950"/>
</dbReference>
<evidence type="ECO:0000313" key="1">
    <source>
        <dbReference type="Proteomes" id="UP000095286"/>
    </source>
</evidence>
<name>A0AC35U0W7_9BILA</name>
<organism evidence="1 2">
    <name type="scientific">Rhabditophanes sp. KR3021</name>
    <dbReference type="NCBI Taxonomy" id="114890"/>
    <lineage>
        <taxon>Eukaryota</taxon>
        <taxon>Metazoa</taxon>
        <taxon>Ecdysozoa</taxon>
        <taxon>Nematoda</taxon>
        <taxon>Chromadorea</taxon>
        <taxon>Rhabditida</taxon>
        <taxon>Tylenchina</taxon>
        <taxon>Panagrolaimomorpha</taxon>
        <taxon>Strongyloidoidea</taxon>
        <taxon>Alloionematidae</taxon>
        <taxon>Rhabditophanes</taxon>
    </lineage>
</organism>
<accession>A0AC35U0W7</accession>
<evidence type="ECO:0000313" key="2">
    <source>
        <dbReference type="WBParaSite" id="RSKR_0000652950.1"/>
    </source>
</evidence>
<proteinExistence type="predicted"/>
<sequence>MAINNVDMSVKIKIAQMRFIFLNLWVEPFQAETQAAAATERATQAGENIRQLMEVSPPKIELDIELAAPTIIVPKTSTSCKSLFIELGKLTITNTFQLLQKSLRQLLII</sequence>